<evidence type="ECO:0000259" key="9">
    <source>
        <dbReference type="PROSITE" id="PS50110"/>
    </source>
</evidence>
<sequence>MAELSAGSGLLARALDFARRQPASEIAHQARVLRGFALRRRALVTVAFGIGLAYQPLWVAALFYALDVFFDLTSMRLLDDLDPAEKPGRYLWALATNMALSATFTLYPALSWLVDAPMAKAYALGLVLIALIHHSTLRNVHLPLSLSASLGTSFVAFTANTWLWLPEGQWQILAATTLSLAAASYYAMLTILSMNRLQADLLRERETARQANLAKTRFVAQLSHELRTPLNAIIGLSESERLLSRQPETQERMAMLEQSARDLGDLLEDILDLSAIEAEQLSIRPVALDLSAQITSGVALFRRQFEERGMQVTLTLSPDLPQMVRLDGKRLRQCLSNILSNAVKYGQRGEVRVEAWTKHPGWLSVLVADSGPGVAEALRERIFEPFVRGHDLAPGTGLGLAISRMLARRMGGDLVLLPEGPGARFLLTLPFGAQSPVAAAPPPELPARFDGLRVLVVDDIATNRLVAATYLRLLGAEVMLASDGPQALELVRQSRPDVVLLDLVMPGMDGEATRAAMAALWPDSLPPIIALSAEAAQPADFDGHLMKPLTLDKLREALAPCLPASRLPAS</sequence>
<keyword evidence="4" id="KW-0808">Transferase</keyword>
<feature type="modified residue" description="4-aspartylphosphate" evidence="6">
    <location>
        <position position="502"/>
    </location>
</feature>
<feature type="transmembrane region" description="Helical" evidence="7">
    <location>
        <begin position="172"/>
        <end position="194"/>
    </location>
</feature>
<comment type="caution">
    <text evidence="10">The sequence shown here is derived from an EMBL/GenBank/DDBJ whole genome shotgun (WGS) entry which is preliminary data.</text>
</comment>
<dbReference type="InterPro" id="IPR003661">
    <property type="entry name" value="HisK_dim/P_dom"/>
</dbReference>
<keyword evidence="3 6" id="KW-0597">Phosphoprotein</keyword>
<feature type="transmembrane region" description="Helical" evidence="7">
    <location>
        <begin position="121"/>
        <end position="137"/>
    </location>
</feature>
<feature type="transmembrane region" description="Helical" evidence="7">
    <location>
        <begin position="43"/>
        <end position="70"/>
    </location>
</feature>
<dbReference type="InterPro" id="IPR036097">
    <property type="entry name" value="HisK_dim/P_sf"/>
</dbReference>
<dbReference type="SMART" id="SM00388">
    <property type="entry name" value="HisKA"/>
    <property type="match status" value="1"/>
</dbReference>
<gene>
    <name evidence="10" type="ORF">GV832_05420</name>
</gene>
<dbReference type="PANTHER" id="PTHR43047">
    <property type="entry name" value="TWO-COMPONENT HISTIDINE PROTEIN KINASE"/>
    <property type="match status" value="1"/>
</dbReference>
<dbReference type="SMART" id="SM00448">
    <property type="entry name" value="REC"/>
    <property type="match status" value="1"/>
</dbReference>
<keyword evidence="7" id="KW-0472">Membrane</keyword>
<name>A0AAE4Y723_9RHOB</name>
<dbReference type="GO" id="GO:0000155">
    <property type="term" value="F:phosphorelay sensor kinase activity"/>
    <property type="evidence" value="ECO:0007669"/>
    <property type="project" value="InterPro"/>
</dbReference>
<evidence type="ECO:0000256" key="5">
    <source>
        <dbReference type="ARBA" id="ARBA00022777"/>
    </source>
</evidence>
<dbReference type="InterPro" id="IPR036890">
    <property type="entry name" value="HATPase_C_sf"/>
</dbReference>
<dbReference type="PRINTS" id="PR00344">
    <property type="entry name" value="BCTRLSENSOR"/>
</dbReference>
<keyword evidence="7" id="KW-0812">Transmembrane</keyword>
<dbReference type="RefSeq" id="WP_168773822.1">
    <property type="nucleotide sequence ID" value="NZ_JAABNR010000004.1"/>
</dbReference>
<feature type="domain" description="Response regulatory" evidence="9">
    <location>
        <begin position="453"/>
        <end position="562"/>
    </location>
</feature>
<evidence type="ECO:0000256" key="4">
    <source>
        <dbReference type="ARBA" id="ARBA00022679"/>
    </source>
</evidence>
<dbReference type="InterPro" id="IPR003594">
    <property type="entry name" value="HATPase_dom"/>
</dbReference>
<accession>A0AAE4Y723</accession>
<dbReference type="AlphaFoldDB" id="A0AAE4Y723"/>
<dbReference type="Pfam" id="PF00072">
    <property type="entry name" value="Response_reg"/>
    <property type="match status" value="1"/>
</dbReference>
<keyword evidence="7" id="KW-1133">Transmembrane helix</keyword>
<keyword evidence="11" id="KW-1185">Reference proteome</keyword>
<evidence type="ECO:0000256" key="3">
    <source>
        <dbReference type="ARBA" id="ARBA00022553"/>
    </source>
</evidence>
<dbReference type="PROSITE" id="PS50109">
    <property type="entry name" value="HIS_KIN"/>
    <property type="match status" value="1"/>
</dbReference>
<dbReference type="InterPro" id="IPR005467">
    <property type="entry name" value="His_kinase_dom"/>
</dbReference>
<dbReference type="PROSITE" id="PS50110">
    <property type="entry name" value="RESPONSE_REGULATORY"/>
    <property type="match status" value="1"/>
</dbReference>
<dbReference type="EMBL" id="JAABNR010000004">
    <property type="protein sequence ID" value="NBZ87013.1"/>
    <property type="molecule type" value="Genomic_DNA"/>
</dbReference>
<dbReference type="Proteomes" id="UP001193501">
    <property type="component" value="Unassembled WGS sequence"/>
</dbReference>
<dbReference type="EC" id="2.7.13.3" evidence="2"/>
<evidence type="ECO:0000256" key="6">
    <source>
        <dbReference type="PROSITE-ProRule" id="PRU00169"/>
    </source>
</evidence>
<dbReference type="Gene3D" id="3.40.50.2300">
    <property type="match status" value="1"/>
</dbReference>
<organism evidence="10 11">
    <name type="scientific">Stagnihabitans tardus</name>
    <dbReference type="NCBI Taxonomy" id="2699202"/>
    <lineage>
        <taxon>Bacteria</taxon>
        <taxon>Pseudomonadati</taxon>
        <taxon>Pseudomonadota</taxon>
        <taxon>Alphaproteobacteria</taxon>
        <taxon>Rhodobacterales</taxon>
        <taxon>Paracoccaceae</taxon>
        <taxon>Stagnihabitans</taxon>
    </lineage>
</organism>
<evidence type="ECO:0000313" key="11">
    <source>
        <dbReference type="Proteomes" id="UP001193501"/>
    </source>
</evidence>
<dbReference type="CDD" id="cd00082">
    <property type="entry name" value="HisKA"/>
    <property type="match status" value="1"/>
</dbReference>
<evidence type="ECO:0000256" key="1">
    <source>
        <dbReference type="ARBA" id="ARBA00000085"/>
    </source>
</evidence>
<protein>
    <recommendedName>
        <fullName evidence="2">histidine kinase</fullName>
        <ecNumber evidence="2">2.7.13.3</ecNumber>
    </recommendedName>
</protein>
<evidence type="ECO:0000313" key="10">
    <source>
        <dbReference type="EMBL" id="NBZ87013.1"/>
    </source>
</evidence>
<dbReference type="Pfam" id="PF02518">
    <property type="entry name" value="HATPase_c"/>
    <property type="match status" value="1"/>
</dbReference>
<proteinExistence type="predicted"/>
<dbReference type="SUPFAM" id="SSF52172">
    <property type="entry name" value="CheY-like"/>
    <property type="match status" value="1"/>
</dbReference>
<evidence type="ECO:0000256" key="2">
    <source>
        <dbReference type="ARBA" id="ARBA00012438"/>
    </source>
</evidence>
<dbReference type="Pfam" id="PF00512">
    <property type="entry name" value="HisKA"/>
    <property type="match status" value="1"/>
</dbReference>
<dbReference type="InterPro" id="IPR011006">
    <property type="entry name" value="CheY-like_superfamily"/>
</dbReference>
<dbReference type="SUPFAM" id="SSF47384">
    <property type="entry name" value="Homodimeric domain of signal transducing histidine kinase"/>
    <property type="match status" value="1"/>
</dbReference>
<dbReference type="Gene3D" id="1.10.287.130">
    <property type="match status" value="1"/>
</dbReference>
<comment type="catalytic activity">
    <reaction evidence="1">
        <text>ATP + protein L-histidine = ADP + protein N-phospho-L-histidine.</text>
        <dbReference type="EC" id="2.7.13.3"/>
    </reaction>
</comment>
<keyword evidence="5" id="KW-0418">Kinase</keyword>
<evidence type="ECO:0000259" key="8">
    <source>
        <dbReference type="PROSITE" id="PS50109"/>
    </source>
</evidence>
<dbReference type="SMART" id="SM00387">
    <property type="entry name" value="HATPase_c"/>
    <property type="match status" value="1"/>
</dbReference>
<feature type="domain" description="Histidine kinase" evidence="8">
    <location>
        <begin position="221"/>
        <end position="433"/>
    </location>
</feature>
<dbReference type="InterPro" id="IPR001789">
    <property type="entry name" value="Sig_transdc_resp-reg_receiver"/>
</dbReference>
<dbReference type="Gene3D" id="3.30.565.10">
    <property type="entry name" value="Histidine kinase-like ATPase, C-terminal domain"/>
    <property type="match status" value="1"/>
</dbReference>
<feature type="transmembrane region" description="Helical" evidence="7">
    <location>
        <begin position="90"/>
        <end position="114"/>
    </location>
</feature>
<feature type="transmembrane region" description="Helical" evidence="7">
    <location>
        <begin position="143"/>
        <end position="165"/>
    </location>
</feature>
<dbReference type="InterPro" id="IPR004358">
    <property type="entry name" value="Sig_transdc_His_kin-like_C"/>
</dbReference>
<dbReference type="SUPFAM" id="SSF55874">
    <property type="entry name" value="ATPase domain of HSP90 chaperone/DNA topoisomerase II/histidine kinase"/>
    <property type="match status" value="1"/>
</dbReference>
<evidence type="ECO:0000256" key="7">
    <source>
        <dbReference type="SAM" id="Phobius"/>
    </source>
</evidence>
<reference evidence="10" key="1">
    <citation type="submission" date="2020-01" db="EMBL/GenBank/DDBJ databases">
        <authorList>
            <person name="Chen W.-M."/>
        </authorList>
    </citation>
    <scope>NUCLEOTIDE SEQUENCE</scope>
    <source>
        <strain evidence="10">CYK-10</strain>
    </source>
</reference>
<dbReference type="CDD" id="cd17546">
    <property type="entry name" value="REC_hyHK_CKI1_RcsC-like"/>
    <property type="match status" value="1"/>
</dbReference>